<dbReference type="Proteomes" id="UP000503313">
    <property type="component" value="Chromosome"/>
</dbReference>
<keyword evidence="2" id="KW-0732">Signal</keyword>
<feature type="region of interest" description="Disordered" evidence="1">
    <location>
        <begin position="148"/>
        <end position="173"/>
    </location>
</feature>
<organism evidence="3 4">
    <name type="scientific">Arcobacter defluvii</name>
    <dbReference type="NCBI Taxonomy" id="873191"/>
    <lineage>
        <taxon>Bacteria</taxon>
        <taxon>Pseudomonadati</taxon>
        <taxon>Campylobacterota</taxon>
        <taxon>Epsilonproteobacteria</taxon>
        <taxon>Campylobacterales</taxon>
        <taxon>Arcobacteraceae</taxon>
        <taxon>Arcobacter</taxon>
    </lineage>
</organism>
<keyword evidence="4" id="KW-1185">Reference proteome</keyword>
<dbReference type="KEGG" id="adz:ADFLV_0308"/>
<name>A0AAE7BD81_9BACT</name>
<proteinExistence type="predicted"/>
<sequence length="173" mass="21588">MKKLILISLLSISPALFSADIGVRIQTPIGNNAILDIGFRSDDHRYDNRYRSFDYNRYGYYDNFGYYFGYFDRTGYFYNNIFFLYDSRYSYYDRLHRRGNFRPSHPHYRKYVYHKNNDWNRTHQFRDNRQPIYGPYYDKEYSKQNHNMKKHYNNDKPYYKEQRQFKDDRGPHR</sequence>
<evidence type="ECO:0000256" key="1">
    <source>
        <dbReference type="SAM" id="MobiDB-lite"/>
    </source>
</evidence>
<dbReference type="AlphaFoldDB" id="A0AAE7BD81"/>
<protein>
    <submittedName>
        <fullName evidence="3">Uncharacterized protein</fullName>
    </submittedName>
</protein>
<gene>
    <name evidence="3" type="ORF">ADFLV_0308</name>
</gene>
<feature type="chain" id="PRO_5042255904" evidence="2">
    <location>
        <begin position="19"/>
        <end position="173"/>
    </location>
</feature>
<dbReference type="RefSeq" id="WP_129010301.1">
    <property type="nucleotide sequence ID" value="NZ_CP053835.1"/>
</dbReference>
<accession>A0AAE7BD81</accession>
<evidence type="ECO:0000313" key="4">
    <source>
        <dbReference type="Proteomes" id="UP000503313"/>
    </source>
</evidence>
<feature type="compositionally biased region" description="Basic and acidic residues" evidence="1">
    <location>
        <begin position="152"/>
        <end position="173"/>
    </location>
</feature>
<evidence type="ECO:0000256" key="2">
    <source>
        <dbReference type="SAM" id="SignalP"/>
    </source>
</evidence>
<feature type="signal peptide" evidence="2">
    <location>
        <begin position="1"/>
        <end position="18"/>
    </location>
</feature>
<evidence type="ECO:0000313" key="3">
    <source>
        <dbReference type="EMBL" id="QKF76368.1"/>
    </source>
</evidence>
<dbReference type="EMBL" id="CP053835">
    <property type="protein sequence ID" value="QKF76368.1"/>
    <property type="molecule type" value="Genomic_DNA"/>
</dbReference>
<reference evidence="3 4" key="1">
    <citation type="submission" date="2020-05" db="EMBL/GenBank/DDBJ databases">
        <title>Complete genome sequencing of Campylobacter and Arcobacter type strains.</title>
        <authorList>
            <person name="Miller W.G."/>
            <person name="Yee E."/>
        </authorList>
    </citation>
    <scope>NUCLEOTIDE SEQUENCE [LARGE SCALE GENOMIC DNA]</scope>
    <source>
        <strain evidence="3 4">LMG 25694</strain>
    </source>
</reference>